<sequence length="97" mass="10786">MERYDSEFHSGFTRWIEQRTAPEDRDDSIEVFGVLARAYGLTADVADVVAAMTGTTVGEVVAAYKADNTEWARTQAVFDRPDLVALEAHLGTIARRH</sequence>
<proteinExistence type="predicted"/>
<evidence type="ECO:0000313" key="2">
    <source>
        <dbReference type="Proteomes" id="UP000556436"/>
    </source>
</evidence>
<dbReference type="EMBL" id="JACHJG010000002">
    <property type="protein sequence ID" value="MBB4885113.1"/>
    <property type="molecule type" value="Genomic_DNA"/>
</dbReference>
<gene>
    <name evidence="1" type="ORF">FHS38_001141</name>
</gene>
<dbReference type="RefSeq" id="WP_184731380.1">
    <property type="nucleotide sequence ID" value="NZ_BMRW01000006.1"/>
</dbReference>
<dbReference type="Proteomes" id="UP000556436">
    <property type="component" value="Unassembled WGS sequence"/>
</dbReference>
<accession>A0A7W7L7J1</accession>
<evidence type="ECO:0000313" key="1">
    <source>
        <dbReference type="EMBL" id="MBB4885113.1"/>
    </source>
</evidence>
<name>A0A7W7L7J1_STRNE</name>
<comment type="caution">
    <text evidence="1">The sequence shown here is derived from an EMBL/GenBank/DDBJ whole genome shotgun (WGS) entry which is preliminary data.</text>
</comment>
<protein>
    <submittedName>
        <fullName evidence="1">Uncharacterized protein</fullName>
    </submittedName>
</protein>
<keyword evidence="2" id="KW-1185">Reference proteome</keyword>
<reference evidence="1 2" key="1">
    <citation type="submission" date="2020-08" db="EMBL/GenBank/DDBJ databases">
        <title>Genomic Encyclopedia of Type Strains, Phase III (KMG-III): the genomes of soil and plant-associated and newly described type strains.</title>
        <authorList>
            <person name="Whitman W."/>
        </authorList>
    </citation>
    <scope>NUCLEOTIDE SEQUENCE [LARGE SCALE GENOMIC DNA]</scope>
    <source>
        <strain evidence="1 2">CECT 3265</strain>
    </source>
</reference>
<organism evidence="1 2">
    <name type="scientific">Streptomyces netropsis</name>
    <name type="common">Streptoverticillium netropsis</name>
    <dbReference type="NCBI Taxonomy" id="55404"/>
    <lineage>
        <taxon>Bacteria</taxon>
        <taxon>Bacillati</taxon>
        <taxon>Actinomycetota</taxon>
        <taxon>Actinomycetes</taxon>
        <taxon>Kitasatosporales</taxon>
        <taxon>Streptomycetaceae</taxon>
        <taxon>Streptomyces</taxon>
    </lineage>
</organism>
<dbReference type="AlphaFoldDB" id="A0A7W7L7J1"/>